<feature type="transmembrane region" description="Helical" evidence="1">
    <location>
        <begin position="62"/>
        <end position="84"/>
    </location>
</feature>
<organism evidence="2 3">
    <name type="scientific">Neobacillus paridis</name>
    <dbReference type="NCBI Taxonomy" id="2803862"/>
    <lineage>
        <taxon>Bacteria</taxon>
        <taxon>Bacillati</taxon>
        <taxon>Bacillota</taxon>
        <taxon>Bacilli</taxon>
        <taxon>Bacillales</taxon>
        <taxon>Bacillaceae</taxon>
        <taxon>Neobacillus</taxon>
    </lineage>
</organism>
<evidence type="ECO:0000256" key="1">
    <source>
        <dbReference type="SAM" id="Phobius"/>
    </source>
</evidence>
<reference evidence="2 3" key="1">
    <citation type="submission" date="2021-01" db="EMBL/GenBank/DDBJ databases">
        <title>Genome public.</title>
        <authorList>
            <person name="Liu C."/>
            <person name="Sun Q."/>
        </authorList>
    </citation>
    <scope>NUCLEOTIDE SEQUENCE [LARGE SCALE GENOMIC DNA]</scope>
    <source>
        <strain evidence="2 3">YIM B02564</strain>
    </source>
</reference>
<dbReference type="Proteomes" id="UP000623967">
    <property type="component" value="Unassembled WGS sequence"/>
</dbReference>
<keyword evidence="3" id="KW-1185">Reference proteome</keyword>
<proteinExistence type="predicted"/>
<sequence>MEKLADLCWQGLTLQHVSHKKIVVPYLIFVLMALLFELFLLVLFIGTVYWSYLFGVKPSYDFFISGGVLGLMIVMTVSVLVGVLKKILKSPKMDERQNTSETEAK</sequence>
<keyword evidence="1" id="KW-1133">Transmembrane helix</keyword>
<keyword evidence="1" id="KW-0812">Transmembrane</keyword>
<keyword evidence="1" id="KW-0472">Membrane</keyword>
<protein>
    <submittedName>
        <fullName evidence="2">Uncharacterized protein</fullName>
    </submittedName>
</protein>
<evidence type="ECO:0000313" key="3">
    <source>
        <dbReference type="Proteomes" id="UP000623967"/>
    </source>
</evidence>
<evidence type="ECO:0000313" key="2">
    <source>
        <dbReference type="EMBL" id="MBL4952014.1"/>
    </source>
</evidence>
<accession>A0ABS1TL24</accession>
<feature type="transmembrane region" description="Helical" evidence="1">
    <location>
        <begin position="26"/>
        <end position="50"/>
    </location>
</feature>
<name>A0ABS1TL24_9BACI</name>
<comment type="caution">
    <text evidence="2">The sequence shown here is derived from an EMBL/GenBank/DDBJ whole genome shotgun (WGS) entry which is preliminary data.</text>
</comment>
<dbReference type="EMBL" id="JAESWB010000131">
    <property type="protein sequence ID" value="MBL4952014.1"/>
    <property type="molecule type" value="Genomic_DNA"/>
</dbReference>
<dbReference type="RefSeq" id="WP_202653291.1">
    <property type="nucleotide sequence ID" value="NZ_JAESWB010000131.1"/>
</dbReference>
<gene>
    <name evidence="2" type="ORF">JK635_07300</name>
</gene>